<protein>
    <submittedName>
        <fullName evidence="2">Protein of uncharacterized function (DUF3325)</fullName>
    </submittedName>
</protein>
<organism evidence="2 3">
    <name type="scientific">Shewanella morhuae</name>
    <dbReference type="NCBI Taxonomy" id="365591"/>
    <lineage>
        <taxon>Bacteria</taxon>
        <taxon>Pseudomonadati</taxon>
        <taxon>Pseudomonadota</taxon>
        <taxon>Gammaproteobacteria</taxon>
        <taxon>Alteromonadales</taxon>
        <taxon>Shewanellaceae</taxon>
        <taxon>Shewanella</taxon>
    </lineage>
</organism>
<dbReference type="Proteomes" id="UP000255061">
    <property type="component" value="Unassembled WGS sequence"/>
</dbReference>
<keyword evidence="1" id="KW-0812">Transmembrane</keyword>
<gene>
    <name evidence="2" type="ORF">NCTC10736_03154</name>
</gene>
<dbReference type="AlphaFoldDB" id="A0A380AZN2"/>
<proteinExistence type="predicted"/>
<reference evidence="2 3" key="1">
    <citation type="submission" date="2018-06" db="EMBL/GenBank/DDBJ databases">
        <authorList>
            <consortium name="Pathogen Informatics"/>
            <person name="Doyle S."/>
        </authorList>
    </citation>
    <scope>NUCLEOTIDE SEQUENCE [LARGE SCALE GENOMIC DNA]</scope>
    <source>
        <strain evidence="2 3">NCTC10736</strain>
    </source>
</reference>
<keyword evidence="1" id="KW-0472">Membrane</keyword>
<feature type="transmembrane region" description="Helical" evidence="1">
    <location>
        <begin position="38"/>
        <end position="56"/>
    </location>
</feature>
<accession>A0A380AZN2</accession>
<dbReference type="RefSeq" id="WP_115406676.1">
    <property type="nucleotide sequence ID" value="NZ_UGYV01000001.1"/>
</dbReference>
<dbReference type="Pfam" id="PF11804">
    <property type="entry name" value="DUF3325"/>
    <property type="match status" value="1"/>
</dbReference>
<feature type="transmembrane region" description="Helical" evidence="1">
    <location>
        <begin position="90"/>
        <end position="107"/>
    </location>
</feature>
<evidence type="ECO:0000256" key="1">
    <source>
        <dbReference type="SAM" id="Phobius"/>
    </source>
</evidence>
<evidence type="ECO:0000313" key="3">
    <source>
        <dbReference type="Proteomes" id="UP000255061"/>
    </source>
</evidence>
<keyword evidence="1" id="KW-1133">Transmembrane helix</keyword>
<feature type="transmembrane region" description="Helical" evidence="1">
    <location>
        <begin position="63"/>
        <end position="84"/>
    </location>
</feature>
<name>A0A380AZN2_9GAMM</name>
<dbReference type="EMBL" id="UGYV01000001">
    <property type="protein sequence ID" value="SUI90730.1"/>
    <property type="molecule type" value="Genomic_DNA"/>
</dbReference>
<evidence type="ECO:0000313" key="2">
    <source>
        <dbReference type="EMBL" id="SUI90730.1"/>
    </source>
</evidence>
<sequence length="108" mass="12013">MTATSELLTCFIAMGLLALSYFSHHRAVRNRPLTDTQARGFRIAGTAMLVLCYWLASHHYGPAYASVLLLGWVCFSSIILVILISYKPRWLQPLLPASALVCLLGLLY</sequence>
<dbReference type="InterPro" id="IPR021762">
    <property type="entry name" value="DUF3325"/>
</dbReference>